<accession>A0A1H3XUH5</accession>
<proteinExistence type="predicted"/>
<sequence length="32" mass="3658">MLIIFSGLGFFIFISNSITIFEYNLGLILTLF</sequence>
<gene>
    <name evidence="1" type="ORF">SAMN05443667_101664</name>
</gene>
<keyword evidence="2" id="KW-1185">Reference proteome</keyword>
<reference evidence="2" key="1">
    <citation type="submission" date="2016-10" db="EMBL/GenBank/DDBJ databases">
        <authorList>
            <person name="Varghese N."/>
            <person name="Submissions S."/>
        </authorList>
    </citation>
    <scope>NUCLEOTIDE SEQUENCE [LARGE SCALE GENOMIC DNA]</scope>
    <source>
        <strain evidence="2">DSM 22376</strain>
    </source>
</reference>
<dbReference type="AlphaFoldDB" id="A0A1H3XUH5"/>
<protein>
    <submittedName>
        <fullName evidence="1">Uncharacterized protein</fullName>
    </submittedName>
</protein>
<dbReference type="Proteomes" id="UP000198951">
    <property type="component" value="Unassembled WGS sequence"/>
</dbReference>
<evidence type="ECO:0000313" key="1">
    <source>
        <dbReference type="EMBL" id="SEA02880.1"/>
    </source>
</evidence>
<dbReference type="EMBL" id="FNRD01000001">
    <property type="protein sequence ID" value="SEA02880.1"/>
    <property type="molecule type" value="Genomic_DNA"/>
</dbReference>
<name>A0A1H3XUH5_9FLAO</name>
<organism evidence="1 2">
    <name type="scientific">Flavobacterium gillisiae</name>
    <dbReference type="NCBI Taxonomy" id="150146"/>
    <lineage>
        <taxon>Bacteria</taxon>
        <taxon>Pseudomonadati</taxon>
        <taxon>Bacteroidota</taxon>
        <taxon>Flavobacteriia</taxon>
        <taxon>Flavobacteriales</taxon>
        <taxon>Flavobacteriaceae</taxon>
        <taxon>Flavobacterium</taxon>
    </lineage>
</organism>
<evidence type="ECO:0000313" key="2">
    <source>
        <dbReference type="Proteomes" id="UP000198951"/>
    </source>
</evidence>